<name>A0A239K9A5_9SPHN</name>
<evidence type="ECO:0000256" key="3">
    <source>
        <dbReference type="SAM" id="MobiDB-lite"/>
    </source>
</evidence>
<evidence type="ECO:0000259" key="5">
    <source>
        <dbReference type="Pfam" id="PF01464"/>
    </source>
</evidence>
<evidence type="ECO:0000256" key="2">
    <source>
        <dbReference type="ARBA" id="ARBA00009387"/>
    </source>
</evidence>
<dbReference type="OrthoDB" id="9801695at2"/>
<keyword evidence="7" id="KW-1185">Reference proteome</keyword>
<dbReference type="SUPFAM" id="SSF53955">
    <property type="entry name" value="Lysozyme-like"/>
    <property type="match status" value="1"/>
</dbReference>
<feature type="region of interest" description="Disordered" evidence="3">
    <location>
        <begin position="209"/>
        <end position="249"/>
    </location>
</feature>
<gene>
    <name evidence="6" type="ORF">SAMN06295955_11325</name>
</gene>
<dbReference type="PANTHER" id="PTHR37423:SF2">
    <property type="entry name" value="MEMBRANE-BOUND LYTIC MUREIN TRANSGLYCOSYLASE C"/>
    <property type="match status" value="1"/>
</dbReference>
<dbReference type="PANTHER" id="PTHR37423">
    <property type="entry name" value="SOLUBLE LYTIC MUREIN TRANSGLYCOSYLASE-RELATED"/>
    <property type="match status" value="1"/>
</dbReference>
<dbReference type="InterPro" id="IPR023346">
    <property type="entry name" value="Lysozyme-like_dom_sf"/>
</dbReference>
<accession>A0A239K9A5</accession>
<dbReference type="InterPro" id="IPR008258">
    <property type="entry name" value="Transglycosylase_SLT_dom_1"/>
</dbReference>
<comment type="similarity">
    <text evidence="2">Belongs to the virb1 family.</text>
</comment>
<reference evidence="6 7" key="1">
    <citation type="submission" date="2017-06" db="EMBL/GenBank/DDBJ databases">
        <authorList>
            <person name="Kim H.J."/>
            <person name="Triplett B.A."/>
        </authorList>
    </citation>
    <scope>NUCLEOTIDE SEQUENCE [LARGE SCALE GENOMIC DNA]</scope>
    <source>
        <strain evidence="6 7">DS15</strain>
    </source>
</reference>
<feature type="domain" description="Transglycosylase SLT" evidence="5">
    <location>
        <begin position="52"/>
        <end position="152"/>
    </location>
</feature>
<evidence type="ECO:0000256" key="1">
    <source>
        <dbReference type="ARBA" id="ARBA00007734"/>
    </source>
</evidence>
<organism evidence="6 7">
    <name type="scientific">Sphingopyxis indica</name>
    <dbReference type="NCBI Taxonomy" id="436663"/>
    <lineage>
        <taxon>Bacteria</taxon>
        <taxon>Pseudomonadati</taxon>
        <taxon>Pseudomonadota</taxon>
        <taxon>Alphaproteobacteria</taxon>
        <taxon>Sphingomonadales</taxon>
        <taxon>Sphingomonadaceae</taxon>
        <taxon>Sphingopyxis</taxon>
    </lineage>
</organism>
<keyword evidence="4" id="KW-0732">Signal</keyword>
<evidence type="ECO:0000313" key="6">
    <source>
        <dbReference type="EMBL" id="SNT14328.1"/>
    </source>
</evidence>
<feature type="signal peptide" evidence="4">
    <location>
        <begin position="1"/>
        <end position="34"/>
    </location>
</feature>
<dbReference type="Gene3D" id="1.10.530.10">
    <property type="match status" value="1"/>
</dbReference>
<dbReference type="AlphaFoldDB" id="A0A239K9A5"/>
<dbReference type="RefSeq" id="WP_082660503.1">
    <property type="nucleotide sequence ID" value="NZ_CP076394.1"/>
</dbReference>
<dbReference type="EMBL" id="FZPA01000013">
    <property type="protein sequence ID" value="SNT14328.1"/>
    <property type="molecule type" value="Genomic_DNA"/>
</dbReference>
<protein>
    <submittedName>
        <fullName evidence="6">Transglycosylase SLT domain-containing protein</fullName>
    </submittedName>
</protein>
<feature type="chain" id="PRO_5011969411" evidence="4">
    <location>
        <begin position="35"/>
        <end position="249"/>
    </location>
</feature>
<proteinExistence type="inferred from homology"/>
<sequence length="249" mass="25754">MAYGPRSSCTAIALALRWAALGGALGAPFGGASAAVAAPAVRADVHPYAASVAEASQRFGIPERWIWRVMHAESRGNARAVSHAGAMGLMQIMPATWAMLSARHGLGSDPFDVRSNILAGAAYLRAMWDRYRDVPLMLAAYNAGPGRADAYASGRRGLPAETRAYVARIAPELGASGIASRAAAPPSAAPGWQRSTLFAARGDNASVVEDRAPAVSDSNSLPDSPTAAAPATGAGRHPLFVPLSGQDRR</sequence>
<dbReference type="Pfam" id="PF01464">
    <property type="entry name" value="SLT"/>
    <property type="match status" value="1"/>
</dbReference>
<evidence type="ECO:0000313" key="7">
    <source>
        <dbReference type="Proteomes" id="UP000198339"/>
    </source>
</evidence>
<dbReference type="CDD" id="cd00254">
    <property type="entry name" value="LT-like"/>
    <property type="match status" value="1"/>
</dbReference>
<evidence type="ECO:0000256" key="4">
    <source>
        <dbReference type="SAM" id="SignalP"/>
    </source>
</evidence>
<dbReference type="Proteomes" id="UP000198339">
    <property type="component" value="Unassembled WGS sequence"/>
</dbReference>
<feature type="compositionally biased region" description="Low complexity" evidence="3">
    <location>
        <begin position="225"/>
        <end position="235"/>
    </location>
</feature>
<comment type="similarity">
    <text evidence="1">Belongs to the transglycosylase Slt family.</text>
</comment>